<dbReference type="EMBL" id="JAINDJ010000008">
    <property type="protein sequence ID" value="KAG9440914.1"/>
    <property type="molecule type" value="Genomic_DNA"/>
</dbReference>
<comment type="caution">
    <text evidence="1">The sequence shown here is derived from an EMBL/GenBank/DDBJ whole genome shotgun (WGS) entry which is preliminary data.</text>
</comment>
<reference evidence="1 2" key="1">
    <citation type="submission" date="2021-07" db="EMBL/GenBank/DDBJ databases">
        <title>The Aristolochia fimbriata genome: insights into angiosperm evolution, floral development and chemical biosynthesis.</title>
        <authorList>
            <person name="Jiao Y."/>
        </authorList>
    </citation>
    <scope>NUCLEOTIDE SEQUENCE [LARGE SCALE GENOMIC DNA]</scope>
    <source>
        <strain evidence="1">IBCAS-2021</strain>
        <tissue evidence="1">Leaf</tissue>
    </source>
</reference>
<evidence type="ECO:0000313" key="1">
    <source>
        <dbReference type="EMBL" id="KAG9440914.1"/>
    </source>
</evidence>
<name>A0AAV7DWL4_ARIFI</name>
<accession>A0AAV7DWL4</accession>
<dbReference type="AlphaFoldDB" id="A0AAV7DWL4"/>
<proteinExistence type="predicted"/>
<dbReference type="Proteomes" id="UP000825729">
    <property type="component" value="Unassembled WGS sequence"/>
</dbReference>
<organism evidence="1 2">
    <name type="scientific">Aristolochia fimbriata</name>
    <name type="common">White veined hardy Dutchman's pipe vine</name>
    <dbReference type="NCBI Taxonomy" id="158543"/>
    <lineage>
        <taxon>Eukaryota</taxon>
        <taxon>Viridiplantae</taxon>
        <taxon>Streptophyta</taxon>
        <taxon>Embryophyta</taxon>
        <taxon>Tracheophyta</taxon>
        <taxon>Spermatophyta</taxon>
        <taxon>Magnoliopsida</taxon>
        <taxon>Magnoliidae</taxon>
        <taxon>Piperales</taxon>
        <taxon>Aristolochiaceae</taxon>
        <taxon>Aristolochia</taxon>
    </lineage>
</organism>
<sequence length="68" mass="7796">MSVATCLRRMRPAYPRHQFELWLPLKRRSLIRFRTGMKFHGSEDLILSVSNEGEGVCCPGDGWKGDVC</sequence>
<keyword evidence="2" id="KW-1185">Reference proteome</keyword>
<gene>
    <name evidence="1" type="ORF">H6P81_021079</name>
</gene>
<protein>
    <submittedName>
        <fullName evidence="1">Uncharacterized protein</fullName>
    </submittedName>
</protein>
<evidence type="ECO:0000313" key="2">
    <source>
        <dbReference type="Proteomes" id="UP000825729"/>
    </source>
</evidence>